<gene>
    <name evidence="6" type="ORF">444</name>
</gene>
<keyword evidence="1 4" id="KW-0378">Hydrolase</keyword>
<evidence type="ECO:0000313" key="6">
    <source>
        <dbReference type="EMBL" id="CFX09750.1"/>
    </source>
</evidence>
<dbReference type="OrthoDB" id="9770965at2"/>
<name>A0A0E4G987_9FIRM</name>
<keyword evidence="2 4" id="KW-0442">Lipid degradation</keyword>
<keyword evidence="3 4" id="KW-0443">Lipid metabolism</keyword>
<dbReference type="AlphaFoldDB" id="A0A0E4G987"/>
<feature type="short sequence motif" description="DGA/G" evidence="4">
    <location>
        <begin position="183"/>
        <end position="185"/>
    </location>
</feature>
<dbReference type="PROSITE" id="PS51635">
    <property type="entry name" value="PNPLA"/>
    <property type="match status" value="1"/>
</dbReference>
<dbReference type="Gene3D" id="3.40.1090.10">
    <property type="entry name" value="Cytosolic phospholipase A2 catalytic domain"/>
    <property type="match status" value="2"/>
</dbReference>
<evidence type="ECO:0000313" key="7">
    <source>
        <dbReference type="Proteomes" id="UP000045545"/>
    </source>
</evidence>
<dbReference type="EMBL" id="CGIH01000005">
    <property type="protein sequence ID" value="CFX09750.1"/>
    <property type="molecule type" value="Genomic_DNA"/>
</dbReference>
<feature type="short sequence motif" description="GXGXXG" evidence="4">
    <location>
        <begin position="10"/>
        <end position="15"/>
    </location>
</feature>
<dbReference type="Pfam" id="PF01734">
    <property type="entry name" value="Patatin"/>
    <property type="match status" value="1"/>
</dbReference>
<dbReference type="InterPro" id="IPR002641">
    <property type="entry name" value="PNPLA_dom"/>
</dbReference>
<keyword evidence="6" id="KW-0808">Transferase</keyword>
<sequence length="289" mass="31521">MKSLGLALGGGGMRGMAHIGILQVLWDHGLTPEFISGTSVGSIMAAFYAAGISPYRLEKIVLGLKPTDYLDYNIGGTIKYLFSLVCPGYDTALNGVLQGNKIEKIIYRYTKGKKLKDMPLPLAIVACDIDTGKKVIFTNQDIDYEQADVVIIKDALVSEAVRASISIPVTFKPKHLQGMQMVDGGIKDILPVTVNKVMGADYVLGVNLGREIYDTKVEGILQIVSRTLSILTYETSDLAEEIYADMIIYPKINGARLEDIGKAGIFIRAGRRAMKEKLNELKQGLKESG</sequence>
<dbReference type="RefSeq" id="WP_052729542.1">
    <property type="nucleotide sequence ID" value="NZ_CGIH01000005.1"/>
</dbReference>
<dbReference type="STRING" id="690567.444"/>
<dbReference type="Proteomes" id="UP000045545">
    <property type="component" value="Unassembled WGS sequence"/>
</dbReference>
<protein>
    <submittedName>
        <fullName evidence="6">Acyl transferase/acyl hydrolase/lysophospholipase</fullName>
    </submittedName>
</protein>
<evidence type="ECO:0000259" key="5">
    <source>
        <dbReference type="PROSITE" id="PS51635"/>
    </source>
</evidence>
<evidence type="ECO:0000256" key="2">
    <source>
        <dbReference type="ARBA" id="ARBA00022963"/>
    </source>
</evidence>
<feature type="short sequence motif" description="GXSXG" evidence="4">
    <location>
        <begin position="37"/>
        <end position="41"/>
    </location>
</feature>
<accession>A0A0E4G987</accession>
<proteinExistence type="predicted"/>
<evidence type="ECO:0000256" key="4">
    <source>
        <dbReference type="PROSITE-ProRule" id="PRU01161"/>
    </source>
</evidence>
<reference evidence="6 7" key="1">
    <citation type="submission" date="2015-03" db="EMBL/GenBank/DDBJ databases">
        <authorList>
            <person name="Murphy D."/>
        </authorList>
    </citation>
    <scope>NUCLEOTIDE SEQUENCE [LARGE SCALE GENOMIC DNA]</scope>
    <source>
        <strain evidence="6 7">OL-4</strain>
    </source>
</reference>
<dbReference type="GO" id="GO:0016042">
    <property type="term" value="P:lipid catabolic process"/>
    <property type="evidence" value="ECO:0007669"/>
    <property type="project" value="UniProtKB-UniRule"/>
</dbReference>
<feature type="active site" description="Nucleophile" evidence="4">
    <location>
        <position position="39"/>
    </location>
</feature>
<feature type="active site" description="Proton acceptor" evidence="4">
    <location>
        <position position="183"/>
    </location>
</feature>
<dbReference type="GO" id="GO:0016787">
    <property type="term" value="F:hydrolase activity"/>
    <property type="evidence" value="ECO:0007669"/>
    <property type="project" value="UniProtKB-UniRule"/>
</dbReference>
<dbReference type="PANTHER" id="PTHR14226:SF76">
    <property type="entry name" value="NTE FAMILY PROTEIN RSSA"/>
    <property type="match status" value="1"/>
</dbReference>
<dbReference type="GO" id="GO:0016740">
    <property type="term" value="F:transferase activity"/>
    <property type="evidence" value="ECO:0007669"/>
    <property type="project" value="UniProtKB-KW"/>
</dbReference>
<feature type="domain" description="PNPLA" evidence="5">
    <location>
        <begin position="6"/>
        <end position="196"/>
    </location>
</feature>
<evidence type="ECO:0000256" key="1">
    <source>
        <dbReference type="ARBA" id="ARBA00022801"/>
    </source>
</evidence>
<keyword evidence="7" id="KW-1185">Reference proteome</keyword>
<dbReference type="InterPro" id="IPR016035">
    <property type="entry name" value="Acyl_Trfase/lysoPLipase"/>
</dbReference>
<evidence type="ECO:0000256" key="3">
    <source>
        <dbReference type="ARBA" id="ARBA00023098"/>
    </source>
</evidence>
<dbReference type="SUPFAM" id="SSF52151">
    <property type="entry name" value="FabD/lysophospholipase-like"/>
    <property type="match status" value="1"/>
</dbReference>
<dbReference type="InterPro" id="IPR050301">
    <property type="entry name" value="NTE"/>
</dbReference>
<organism evidence="6 7">
    <name type="scientific">Syntrophomonas zehnderi OL-4</name>
    <dbReference type="NCBI Taxonomy" id="690567"/>
    <lineage>
        <taxon>Bacteria</taxon>
        <taxon>Bacillati</taxon>
        <taxon>Bacillota</taxon>
        <taxon>Clostridia</taxon>
        <taxon>Eubacteriales</taxon>
        <taxon>Syntrophomonadaceae</taxon>
        <taxon>Syntrophomonas</taxon>
    </lineage>
</organism>
<dbReference type="PANTHER" id="PTHR14226">
    <property type="entry name" value="NEUROPATHY TARGET ESTERASE/SWISS CHEESE D.MELANOGASTER"/>
    <property type="match status" value="1"/>
</dbReference>